<proteinExistence type="predicted"/>
<name>A0A1B6MQL1_9HEMI</name>
<feature type="compositionally biased region" description="Low complexity" evidence="1">
    <location>
        <begin position="17"/>
        <end position="31"/>
    </location>
</feature>
<feature type="compositionally biased region" description="Low complexity" evidence="1">
    <location>
        <begin position="106"/>
        <end position="125"/>
    </location>
</feature>
<feature type="region of interest" description="Disordered" evidence="1">
    <location>
        <begin position="99"/>
        <end position="125"/>
    </location>
</feature>
<sequence length="125" mass="13651">PPSLSPRIQGSAIPRRSQSQPVDVSQQPIPQHQQNESTWSSAQLITSNVPETSPDSDPWRMDVSSRRRQFFSNRSSASASEEAAMLDFPVAPIARLDSLHELDGPSTRMSSSSSSNQVDSKSSQV</sequence>
<dbReference type="AlphaFoldDB" id="A0A1B6MQL1"/>
<dbReference type="EMBL" id="GEBQ01001740">
    <property type="protein sequence ID" value="JAT38237.1"/>
    <property type="molecule type" value="Transcribed_RNA"/>
</dbReference>
<gene>
    <name evidence="2" type="ORF">g.21519</name>
</gene>
<reference evidence="2" key="1">
    <citation type="submission" date="2015-11" db="EMBL/GenBank/DDBJ databases">
        <title>De novo transcriptome assembly of four potential Pierce s Disease insect vectors from Arizona vineyards.</title>
        <authorList>
            <person name="Tassone E.E."/>
        </authorList>
    </citation>
    <scope>NUCLEOTIDE SEQUENCE</scope>
</reference>
<accession>A0A1B6MQL1</accession>
<feature type="non-terminal residue" evidence="2">
    <location>
        <position position="1"/>
    </location>
</feature>
<evidence type="ECO:0000313" key="2">
    <source>
        <dbReference type="EMBL" id="JAT38237.1"/>
    </source>
</evidence>
<feature type="compositionally biased region" description="Polar residues" evidence="1">
    <location>
        <begin position="32"/>
        <end position="55"/>
    </location>
</feature>
<protein>
    <submittedName>
        <fullName evidence="2">Uncharacterized protein</fullName>
    </submittedName>
</protein>
<feature type="region of interest" description="Disordered" evidence="1">
    <location>
        <begin position="1"/>
        <end position="62"/>
    </location>
</feature>
<organism evidence="2">
    <name type="scientific">Graphocephala atropunctata</name>
    <dbReference type="NCBI Taxonomy" id="36148"/>
    <lineage>
        <taxon>Eukaryota</taxon>
        <taxon>Metazoa</taxon>
        <taxon>Ecdysozoa</taxon>
        <taxon>Arthropoda</taxon>
        <taxon>Hexapoda</taxon>
        <taxon>Insecta</taxon>
        <taxon>Pterygota</taxon>
        <taxon>Neoptera</taxon>
        <taxon>Paraneoptera</taxon>
        <taxon>Hemiptera</taxon>
        <taxon>Auchenorrhyncha</taxon>
        <taxon>Membracoidea</taxon>
        <taxon>Cicadellidae</taxon>
        <taxon>Cicadellinae</taxon>
        <taxon>Cicadellini</taxon>
        <taxon>Graphocephala</taxon>
    </lineage>
</organism>
<evidence type="ECO:0000256" key="1">
    <source>
        <dbReference type="SAM" id="MobiDB-lite"/>
    </source>
</evidence>